<proteinExistence type="predicted"/>
<dbReference type="Proteomes" id="UP000594014">
    <property type="component" value="Chromosome"/>
</dbReference>
<reference evidence="1" key="1">
    <citation type="submission" date="2019-08" db="EMBL/GenBank/DDBJ databases">
        <title>Genome sequence of Clostridiales bacterium MT110.</title>
        <authorList>
            <person name="Cao J."/>
        </authorList>
    </citation>
    <scope>NUCLEOTIDE SEQUENCE</scope>
    <source>
        <strain evidence="1">MT110</strain>
    </source>
</reference>
<organism evidence="1 2">
    <name type="scientific">Anoxybacterium hadale</name>
    <dbReference type="NCBI Taxonomy" id="3408580"/>
    <lineage>
        <taxon>Bacteria</taxon>
        <taxon>Bacillati</taxon>
        <taxon>Bacillota</taxon>
        <taxon>Clostridia</taxon>
        <taxon>Peptostreptococcales</taxon>
        <taxon>Anaerovoracaceae</taxon>
        <taxon>Anoxybacterium</taxon>
    </lineage>
</organism>
<keyword evidence="2" id="KW-1185">Reference proteome</keyword>
<evidence type="ECO:0000313" key="1">
    <source>
        <dbReference type="EMBL" id="QOX65261.1"/>
    </source>
</evidence>
<accession>A0ACD1AFJ5</accession>
<dbReference type="EMBL" id="CP042469">
    <property type="protein sequence ID" value="QOX65261.1"/>
    <property type="molecule type" value="Genomic_DNA"/>
</dbReference>
<protein>
    <submittedName>
        <fullName evidence="1">LysM peptidoglycan-binding domain-containing protein</fullName>
    </submittedName>
</protein>
<name>A0ACD1AFJ5_9FIRM</name>
<gene>
    <name evidence="1" type="ORF">FRZ06_18850</name>
</gene>
<evidence type="ECO:0000313" key="2">
    <source>
        <dbReference type="Proteomes" id="UP000594014"/>
    </source>
</evidence>
<sequence>MKKFLVHFLVMLLVLTSFAVAPAFSDDTDAVSAATAWTEEPTQTPAPAKPTAPATPAKSGTTTVSVPAGTGVYVVVSGDTLAKIAAKHNTTLDQLLALNPQIQNKNLIYVGQKVAVAAGTTTSTGSTSPAAGSTAPATSGAKVSEGMGYKVAFRNGPGADESGVPVYSFNIAMARATFDSQGRIIDVFIDGYEVATPNYDGASMPHFSGWPDKEGYNIAEHETGKITGVSVNTKESAAAEVNAWVTKRQRGDSYHMNPANEWYKQMDFYQNFFKGKTVAELEAWFAKYTTTAGRPIKADTTNADDLAKYNKLTAAEKADLADVVSGATMSLRDSHGDFLGAVAEAYKNSHEIIIK</sequence>